<keyword evidence="3" id="KW-0804">Transcription</keyword>
<feature type="domain" description="SIS" evidence="5">
    <location>
        <begin position="101"/>
        <end position="258"/>
    </location>
</feature>
<dbReference type="PANTHER" id="PTHR30514">
    <property type="entry name" value="GLUCOKINASE"/>
    <property type="match status" value="1"/>
</dbReference>
<accession>A0A896T834</accession>
<evidence type="ECO:0000259" key="5">
    <source>
        <dbReference type="PROSITE" id="PS51464"/>
    </source>
</evidence>
<dbReference type="RefSeq" id="WP_205536466.1">
    <property type="nucleotide sequence ID" value="NZ_CP032148.2"/>
</dbReference>
<keyword evidence="1" id="KW-0805">Transcription regulation</keyword>
<dbReference type="PROSITE" id="PS51464">
    <property type="entry name" value="SIS"/>
    <property type="match status" value="1"/>
</dbReference>
<dbReference type="SUPFAM" id="SSF53697">
    <property type="entry name" value="SIS domain"/>
    <property type="match status" value="1"/>
</dbReference>
<name>A0A896T834_LACLC</name>
<evidence type="ECO:0000259" key="4">
    <source>
        <dbReference type="PROSITE" id="PS51071"/>
    </source>
</evidence>
<dbReference type="GO" id="GO:0097367">
    <property type="term" value="F:carbohydrate derivative binding"/>
    <property type="evidence" value="ECO:0007669"/>
    <property type="project" value="InterPro"/>
</dbReference>
<evidence type="ECO:0000313" key="6">
    <source>
        <dbReference type="EMBL" id="QSD62165.1"/>
    </source>
</evidence>
<dbReference type="PANTHER" id="PTHR30514:SF1">
    <property type="entry name" value="HTH-TYPE TRANSCRIPTIONAL REGULATOR HEXR-RELATED"/>
    <property type="match status" value="1"/>
</dbReference>
<dbReference type="InterPro" id="IPR000281">
    <property type="entry name" value="HTH_RpiR"/>
</dbReference>
<dbReference type="InterPro" id="IPR035472">
    <property type="entry name" value="RpiR-like_SIS"/>
</dbReference>
<dbReference type="GO" id="GO:0003700">
    <property type="term" value="F:DNA-binding transcription factor activity"/>
    <property type="evidence" value="ECO:0007669"/>
    <property type="project" value="InterPro"/>
</dbReference>
<dbReference type="EMBL" id="CP032148">
    <property type="protein sequence ID" value="QSD62165.1"/>
    <property type="molecule type" value="Genomic_DNA"/>
</dbReference>
<reference evidence="6" key="1">
    <citation type="journal article" date="2020" name="Mol. Microbiol.">
        <title>The CWPS Rubik's cube: Linking diversity of cell wall polysaccharide structures with the encoded biosynthetic machinery of selected Lactococcus lactis strains.</title>
        <authorList>
            <person name="Mahony J."/>
            <person name="Frantzen C."/>
            <person name="Vinogradov E."/>
            <person name="Sadovskaya I."/>
            <person name="Theodorou I."/>
            <person name="Kelleher P."/>
            <person name="Chapot-Chartier M.P."/>
            <person name="Cambillau C."/>
            <person name="Holo H."/>
            <person name="van Sinderen D."/>
        </authorList>
    </citation>
    <scope>NUCLEOTIDE SEQUENCE</scope>
    <source>
        <strain evidence="6">1196</strain>
    </source>
</reference>
<dbReference type="Gene3D" id="3.40.50.10490">
    <property type="entry name" value="Glucose-6-phosphate isomerase like protein, domain 1"/>
    <property type="match status" value="1"/>
</dbReference>
<dbReference type="Gene3D" id="1.10.10.10">
    <property type="entry name" value="Winged helix-like DNA-binding domain superfamily/Winged helix DNA-binding domain"/>
    <property type="match status" value="1"/>
</dbReference>
<dbReference type="GO" id="GO:1901135">
    <property type="term" value="P:carbohydrate derivative metabolic process"/>
    <property type="evidence" value="ECO:0007669"/>
    <property type="project" value="InterPro"/>
</dbReference>
<feature type="domain" description="HTH rpiR-type" evidence="4">
    <location>
        <begin position="1"/>
        <end position="75"/>
    </location>
</feature>
<dbReference type="InterPro" id="IPR001347">
    <property type="entry name" value="SIS_dom"/>
</dbReference>
<protein>
    <submittedName>
        <fullName evidence="6">Transcriptional regulator</fullName>
    </submittedName>
</protein>
<dbReference type="Proteomes" id="UP000663552">
    <property type="component" value="Chromosome"/>
</dbReference>
<gene>
    <name evidence="6" type="ORF">LL1196_0508</name>
</gene>
<dbReference type="InterPro" id="IPR036388">
    <property type="entry name" value="WH-like_DNA-bd_sf"/>
</dbReference>
<dbReference type="Pfam" id="PF01380">
    <property type="entry name" value="SIS"/>
    <property type="match status" value="1"/>
</dbReference>
<dbReference type="GO" id="GO:0003677">
    <property type="term" value="F:DNA binding"/>
    <property type="evidence" value="ECO:0007669"/>
    <property type="project" value="UniProtKB-KW"/>
</dbReference>
<organism evidence="6 7">
    <name type="scientific">Lactococcus lactis subsp. cremoris</name>
    <name type="common">Streptococcus cremoris</name>
    <dbReference type="NCBI Taxonomy" id="1359"/>
    <lineage>
        <taxon>Bacteria</taxon>
        <taxon>Bacillati</taxon>
        <taxon>Bacillota</taxon>
        <taxon>Bacilli</taxon>
        <taxon>Lactobacillales</taxon>
        <taxon>Streptococcaceae</taxon>
        <taxon>Lactococcus</taxon>
    </lineage>
</organism>
<evidence type="ECO:0000256" key="3">
    <source>
        <dbReference type="ARBA" id="ARBA00023163"/>
    </source>
</evidence>
<dbReference type="SUPFAM" id="SSF46689">
    <property type="entry name" value="Homeodomain-like"/>
    <property type="match status" value="1"/>
</dbReference>
<keyword evidence="2" id="KW-0238">DNA-binding</keyword>
<dbReference type="CDD" id="cd05013">
    <property type="entry name" value="SIS_RpiR"/>
    <property type="match status" value="1"/>
</dbReference>
<dbReference type="InterPro" id="IPR009057">
    <property type="entry name" value="Homeodomain-like_sf"/>
</dbReference>
<sequence>MSFFGNVDFQKLTYTERTCYSYLRDNVDKIPYLRVRDIALESHVGTSSVMRLIHKMGYDSYTDFKEYIIDKKELEKGISNTAIPFSLDIFSGDVEQRLDNLAQRVIESDNIIFTGVGSSGLICDYAARRLAGVGINTFSFSDVTYPIASKLQNTTNTLVIALSISGETNEIIEVLTSLRSNKDVYISSITPKINSSITPKINSSITPKINSSIAELSDFVLTYRINEHRINTHYDLTSQLPTVYLTERLTDLVYQRSH</sequence>
<proteinExistence type="predicted"/>
<evidence type="ECO:0000256" key="1">
    <source>
        <dbReference type="ARBA" id="ARBA00023015"/>
    </source>
</evidence>
<dbReference type="PROSITE" id="PS51071">
    <property type="entry name" value="HTH_RPIR"/>
    <property type="match status" value="1"/>
</dbReference>
<dbReference type="InterPro" id="IPR046348">
    <property type="entry name" value="SIS_dom_sf"/>
</dbReference>
<dbReference type="AlphaFoldDB" id="A0A896T834"/>
<evidence type="ECO:0000313" key="7">
    <source>
        <dbReference type="Proteomes" id="UP000663552"/>
    </source>
</evidence>
<evidence type="ECO:0000256" key="2">
    <source>
        <dbReference type="ARBA" id="ARBA00023125"/>
    </source>
</evidence>
<dbReference type="Pfam" id="PF01418">
    <property type="entry name" value="HTH_6"/>
    <property type="match status" value="1"/>
</dbReference>
<dbReference type="InterPro" id="IPR047640">
    <property type="entry name" value="RpiR-like"/>
</dbReference>